<dbReference type="AlphaFoldDB" id="A0A8T0X5Q5"/>
<feature type="compositionally biased region" description="Low complexity" evidence="1">
    <location>
        <begin position="104"/>
        <end position="117"/>
    </location>
</feature>
<dbReference type="Proteomes" id="UP000823388">
    <property type="component" value="Chromosome 1N"/>
</dbReference>
<reference evidence="2" key="1">
    <citation type="submission" date="2020-05" db="EMBL/GenBank/DDBJ databases">
        <title>WGS assembly of Panicum virgatum.</title>
        <authorList>
            <person name="Lovell J.T."/>
            <person name="Jenkins J."/>
            <person name="Shu S."/>
            <person name="Juenger T.E."/>
            <person name="Schmutz J."/>
        </authorList>
    </citation>
    <scope>NUCLEOTIDE SEQUENCE</scope>
    <source>
        <strain evidence="2">AP13</strain>
    </source>
</reference>
<evidence type="ECO:0000313" key="3">
    <source>
        <dbReference type="Proteomes" id="UP000823388"/>
    </source>
</evidence>
<dbReference type="EMBL" id="CM029038">
    <property type="protein sequence ID" value="KAG2653938.1"/>
    <property type="molecule type" value="Genomic_DNA"/>
</dbReference>
<feature type="region of interest" description="Disordered" evidence="1">
    <location>
        <begin position="103"/>
        <end position="217"/>
    </location>
</feature>
<evidence type="ECO:0000256" key="1">
    <source>
        <dbReference type="SAM" id="MobiDB-lite"/>
    </source>
</evidence>
<sequence length="217" mass="23358">MYTRYLAPARLDPAAAAALPNYGCTDRGAASRRPRRHQPFPLSPSRGVQLSQWRWQPSTRRRCRASWQRCGAAGKAGSDVVLQGEADGNTAVQGKRERWSMPTRLRCSRGSRPCRSPMNSSGASMVREPRSGGCGGRSPHRGCSSGARPPAGCSWSSAPSRRSGHRQQAAAARGARRSEPSCGRAPHNHSPASSRRCLHPPPSGRPWCPLPSPSPPP</sequence>
<evidence type="ECO:0000313" key="2">
    <source>
        <dbReference type="EMBL" id="KAG2653938.1"/>
    </source>
</evidence>
<organism evidence="2 3">
    <name type="scientific">Panicum virgatum</name>
    <name type="common">Blackwell switchgrass</name>
    <dbReference type="NCBI Taxonomy" id="38727"/>
    <lineage>
        <taxon>Eukaryota</taxon>
        <taxon>Viridiplantae</taxon>
        <taxon>Streptophyta</taxon>
        <taxon>Embryophyta</taxon>
        <taxon>Tracheophyta</taxon>
        <taxon>Spermatophyta</taxon>
        <taxon>Magnoliopsida</taxon>
        <taxon>Liliopsida</taxon>
        <taxon>Poales</taxon>
        <taxon>Poaceae</taxon>
        <taxon>PACMAD clade</taxon>
        <taxon>Panicoideae</taxon>
        <taxon>Panicodae</taxon>
        <taxon>Paniceae</taxon>
        <taxon>Panicinae</taxon>
        <taxon>Panicum</taxon>
        <taxon>Panicum sect. Hiantes</taxon>
    </lineage>
</organism>
<accession>A0A8T0X5Q5</accession>
<feature type="region of interest" description="Disordered" evidence="1">
    <location>
        <begin position="27"/>
        <end position="47"/>
    </location>
</feature>
<proteinExistence type="predicted"/>
<keyword evidence="3" id="KW-1185">Reference proteome</keyword>
<name>A0A8T0X5Q5_PANVG</name>
<feature type="compositionally biased region" description="Pro residues" evidence="1">
    <location>
        <begin position="199"/>
        <end position="217"/>
    </location>
</feature>
<protein>
    <submittedName>
        <fullName evidence="2">Uncharacterized protein</fullName>
    </submittedName>
</protein>
<gene>
    <name evidence="2" type="ORF">PVAP13_1NG413938</name>
</gene>
<comment type="caution">
    <text evidence="2">The sequence shown here is derived from an EMBL/GenBank/DDBJ whole genome shotgun (WGS) entry which is preliminary data.</text>
</comment>